<protein>
    <recommendedName>
        <fullName evidence="2">RING-type E3 ubiquitin transferase</fullName>
        <ecNumber evidence="2">2.3.2.27</ecNumber>
    </recommendedName>
</protein>
<dbReference type="KEGG" id="cmos:111458226"/>
<keyword evidence="7" id="KW-0862">Zinc</keyword>
<evidence type="ECO:0000256" key="3">
    <source>
        <dbReference type="ARBA" id="ARBA00022679"/>
    </source>
</evidence>
<keyword evidence="4" id="KW-0479">Metal-binding</keyword>
<dbReference type="GO" id="GO:0061630">
    <property type="term" value="F:ubiquitin protein ligase activity"/>
    <property type="evidence" value="ECO:0007669"/>
    <property type="project" value="UniProtKB-EC"/>
</dbReference>
<evidence type="ECO:0000256" key="8">
    <source>
        <dbReference type="PROSITE-ProRule" id="PRU00175"/>
    </source>
</evidence>
<name>A0A6J1GWR8_CUCMO</name>
<dbReference type="Gene3D" id="3.30.40.10">
    <property type="entry name" value="Zinc/RING finger domain, C3HC4 (zinc finger)"/>
    <property type="match status" value="1"/>
</dbReference>
<comment type="catalytic activity">
    <reaction evidence="1">
        <text>S-ubiquitinyl-[E2 ubiquitin-conjugating enzyme]-L-cysteine + [acceptor protein]-L-lysine = [E2 ubiquitin-conjugating enzyme]-L-cysteine + N(6)-ubiquitinyl-[acceptor protein]-L-lysine.</text>
        <dbReference type="EC" id="2.3.2.27"/>
    </reaction>
</comment>
<evidence type="ECO:0000256" key="7">
    <source>
        <dbReference type="ARBA" id="ARBA00022833"/>
    </source>
</evidence>
<evidence type="ECO:0000259" key="10">
    <source>
        <dbReference type="PROSITE" id="PS50089"/>
    </source>
</evidence>
<evidence type="ECO:0000256" key="1">
    <source>
        <dbReference type="ARBA" id="ARBA00000900"/>
    </source>
</evidence>
<dbReference type="CDD" id="cd16454">
    <property type="entry name" value="RING-H2_PA-TM-RING"/>
    <property type="match status" value="1"/>
</dbReference>
<sequence length="201" mass="22313">MASDPVASELSSAFESLVFINRDISPIAPLFLGFASVIRSADPQSPNPEIQTIPTLPNRFIFFNPFPPQLMVIQATPKEGQPPASKASIKAMPSLPVSELTECVICLEEIEAGDLAKQMPCSHKFHGDCIEKWLELHGSCPICRYQMPIDDEDEGKKVDEEGSERRGEREIWVSFSFDNVTRNGESVQTPPSTYSDHSFVQ</sequence>
<dbReference type="AlphaFoldDB" id="A0A6J1GWR8"/>
<dbReference type="InterPro" id="IPR013083">
    <property type="entry name" value="Znf_RING/FYVE/PHD"/>
</dbReference>
<accession>A0A6J1GWR8</accession>
<evidence type="ECO:0000256" key="5">
    <source>
        <dbReference type="ARBA" id="ARBA00022771"/>
    </source>
</evidence>
<dbReference type="GeneID" id="111458226"/>
<dbReference type="SUPFAM" id="SSF57850">
    <property type="entry name" value="RING/U-box"/>
    <property type="match status" value="1"/>
</dbReference>
<dbReference type="GO" id="GO:0005737">
    <property type="term" value="C:cytoplasm"/>
    <property type="evidence" value="ECO:0007669"/>
    <property type="project" value="TreeGrafter"/>
</dbReference>
<dbReference type="Proteomes" id="UP000504609">
    <property type="component" value="Unplaced"/>
</dbReference>
<dbReference type="InterPro" id="IPR001841">
    <property type="entry name" value="Znf_RING"/>
</dbReference>
<feature type="domain" description="RING-type" evidence="10">
    <location>
        <begin position="103"/>
        <end position="144"/>
    </location>
</feature>
<dbReference type="EC" id="2.3.2.27" evidence="2"/>
<dbReference type="SMART" id="SM00184">
    <property type="entry name" value="RING"/>
    <property type="match status" value="1"/>
</dbReference>
<dbReference type="Pfam" id="PF13639">
    <property type="entry name" value="zf-RING_2"/>
    <property type="match status" value="1"/>
</dbReference>
<reference evidence="12" key="1">
    <citation type="submission" date="2025-08" db="UniProtKB">
        <authorList>
            <consortium name="RefSeq"/>
        </authorList>
    </citation>
    <scope>IDENTIFICATION</scope>
    <source>
        <tissue evidence="12">Young leaves</tissue>
    </source>
</reference>
<keyword evidence="3" id="KW-0808">Transferase</keyword>
<keyword evidence="6" id="KW-0833">Ubl conjugation pathway</keyword>
<evidence type="ECO:0000256" key="2">
    <source>
        <dbReference type="ARBA" id="ARBA00012483"/>
    </source>
</evidence>
<evidence type="ECO:0000256" key="4">
    <source>
        <dbReference type="ARBA" id="ARBA00022723"/>
    </source>
</evidence>
<feature type="region of interest" description="Disordered" evidence="9">
    <location>
        <begin position="181"/>
        <end position="201"/>
    </location>
</feature>
<evidence type="ECO:0000256" key="9">
    <source>
        <dbReference type="SAM" id="MobiDB-lite"/>
    </source>
</evidence>
<evidence type="ECO:0000313" key="12">
    <source>
        <dbReference type="RefSeq" id="XP_022956506.1"/>
    </source>
</evidence>
<dbReference type="GO" id="GO:0016567">
    <property type="term" value="P:protein ubiquitination"/>
    <property type="evidence" value="ECO:0007669"/>
    <property type="project" value="TreeGrafter"/>
</dbReference>
<keyword evidence="11" id="KW-1185">Reference proteome</keyword>
<dbReference type="FunFam" id="3.30.40.10:FF:000127">
    <property type="entry name" value="E3 ubiquitin-protein ligase RNF181"/>
    <property type="match status" value="1"/>
</dbReference>
<dbReference type="RefSeq" id="XP_022956506.1">
    <property type="nucleotide sequence ID" value="XM_023100738.1"/>
</dbReference>
<evidence type="ECO:0000313" key="11">
    <source>
        <dbReference type="Proteomes" id="UP000504609"/>
    </source>
</evidence>
<gene>
    <name evidence="12" type="primary">LOC111458226</name>
</gene>
<proteinExistence type="predicted"/>
<evidence type="ECO:0000256" key="6">
    <source>
        <dbReference type="ARBA" id="ARBA00022786"/>
    </source>
</evidence>
<dbReference type="GO" id="GO:0008270">
    <property type="term" value="F:zinc ion binding"/>
    <property type="evidence" value="ECO:0007669"/>
    <property type="project" value="UniProtKB-KW"/>
</dbReference>
<organism evidence="11 12">
    <name type="scientific">Cucurbita moschata</name>
    <name type="common">Winter crookneck squash</name>
    <name type="synonym">Cucurbita pepo var. moschata</name>
    <dbReference type="NCBI Taxonomy" id="3662"/>
    <lineage>
        <taxon>Eukaryota</taxon>
        <taxon>Viridiplantae</taxon>
        <taxon>Streptophyta</taxon>
        <taxon>Embryophyta</taxon>
        <taxon>Tracheophyta</taxon>
        <taxon>Spermatophyta</taxon>
        <taxon>Magnoliopsida</taxon>
        <taxon>eudicotyledons</taxon>
        <taxon>Gunneridae</taxon>
        <taxon>Pentapetalae</taxon>
        <taxon>rosids</taxon>
        <taxon>fabids</taxon>
        <taxon>Cucurbitales</taxon>
        <taxon>Cucurbitaceae</taxon>
        <taxon>Cucurbiteae</taxon>
        <taxon>Cucurbita</taxon>
    </lineage>
</organism>
<dbReference type="PANTHER" id="PTHR15710">
    <property type="entry name" value="E3 UBIQUITIN-PROTEIN LIGASE PRAJA"/>
    <property type="match status" value="1"/>
</dbReference>
<dbReference type="PROSITE" id="PS50089">
    <property type="entry name" value="ZF_RING_2"/>
    <property type="match status" value="1"/>
</dbReference>
<keyword evidence="5 8" id="KW-0863">Zinc-finger</keyword>
<dbReference type="PANTHER" id="PTHR15710:SF132">
    <property type="entry name" value="E3 UBIQUITIN-PROTEIN LIGASE MPSR1"/>
    <property type="match status" value="1"/>
</dbReference>